<dbReference type="AlphaFoldDB" id="A0A0F4NGL1"/>
<keyword evidence="3" id="KW-1185">Reference proteome</keyword>
<name>A0A0F4NGL1_9VIBR</name>
<feature type="transmembrane region" description="Helical" evidence="1">
    <location>
        <begin position="30"/>
        <end position="50"/>
    </location>
</feature>
<dbReference type="InterPro" id="IPR020017">
    <property type="entry name" value="XapX_domain"/>
</dbReference>
<evidence type="ECO:0000313" key="3">
    <source>
        <dbReference type="Proteomes" id="UP000033673"/>
    </source>
</evidence>
<dbReference type="RefSeq" id="WP_045956394.1">
    <property type="nucleotide sequence ID" value="NZ_JXXV01000025.1"/>
</dbReference>
<evidence type="ECO:0000313" key="2">
    <source>
        <dbReference type="EMBL" id="KJY82255.1"/>
    </source>
</evidence>
<keyword evidence="1" id="KW-0812">Transmembrane</keyword>
<dbReference type="PATRIC" id="fig|579748.3.peg.2942"/>
<dbReference type="Proteomes" id="UP000033673">
    <property type="component" value="Unassembled WGS sequence"/>
</dbReference>
<protein>
    <submittedName>
        <fullName evidence="2">XapX domain protein</fullName>
    </submittedName>
</protein>
<proteinExistence type="predicted"/>
<keyword evidence="1" id="KW-0472">Membrane</keyword>
<organism evidence="2 3">
    <name type="scientific">Vibrio galatheae</name>
    <dbReference type="NCBI Taxonomy" id="579748"/>
    <lineage>
        <taxon>Bacteria</taxon>
        <taxon>Pseudomonadati</taxon>
        <taxon>Pseudomonadota</taxon>
        <taxon>Gammaproteobacteria</taxon>
        <taxon>Vibrionales</taxon>
        <taxon>Vibrionaceae</taxon>
        <taxon>Vibrio</taxon>
    </lineage>
</organism>
<reference evidence="2 3" key="1">
    <citation type="journal article" date="2015" name="BMC Genomics">
        <title>Genome mining reveals unlocked bioactive potential of marine Gram-negative bacteria.</title>
        <authorList>
            <person name="Machado H."/>
            <person name="Sonnenschein E.C."/>
            <person name="Melchiorsen J."/>
            <person name="Gram L."/>
        </authorList>
    </citation>
    <scope>NUCLEOTIDE SEQUENCE [LARGE SCALE GENOMIC DNA]</scope>
    <source>
        <strain evidence="2 3">S2757</strain>
    </source>
</reference>
<comment type="caution">
    <text evidence="2">The sequence shown here is derived from an EMBL/GenBank/DDBJ whole genome shotgun (WGS) entry which is preliminary data.</text>
</comment>
<dbReference type="NCBIfam" id="TIGR03510">
    <property type="entry name" value="XapX"/>
    <property type="match status" value="1"/>
</dbReference>
<keyword evidence="1" id="KW-1133">Transmembrane helix</keyword>
<dbReference type="STRING" id="579748.TW81_14235"/>
<gene>
    <name evidence="2" type="ORF">TW81_14235</name>
</gene>
<dbReference type="EMBL" id="JXXV01000025">
    <property type="protein sequence ID" value="KJY82255.1"/>
    <property type="molecule type" value="Genomic_DNA"/>
</dbReference>
<accession>A0A0F4NGL1</accession>
<evidence type="ECO:0000256" key="1">
    <source>
        <dbReference type="SAM" id="Phobius"/>
    </source>
</evidence>
<sequence>MNEVFLATLAGFFVGVLFSAIKLPVPAPPVLAGVMGIVGVYLGGITYHWIIEKFFS</sequence>